<organism evidence="2 3">
    <name type="scientific">Anopheles culicifacies</name>
    <dbReference type="NCBI Taxonomy" id="139723"/>
    <lineage>
        <taxon>Eukaryota</taxon>
        <taxon>Metazoa</taxon>
        <taxon>Ecdysozoa</taxon>
        <taxon>Arthropoda</taxon>
        <taxon>Hexapoda</taxon>
        <taxon>Insecta</taxon>
        <taxon>Pterygota</taxon>
        <taxon>Neoptera</taxon>
        <taxon>Endopterygota</taxon>
        <taxon>Diptera</taxon>
        <taxon>Nematocera</taxon>
        <taxon>Culicoidea</taxon>
        <taxon>Culicidae</taxon>
        <taxon>Anophelinae</taxon>
        <taxon>Anopheles</taxon>
        <taxon>culicifacies species complex</taxon>
    </lineage>
</organism>
<keyword evidence="1" id="KW-0175">Coiled coil</keyword>
<accession>A0A2C9GUM2</accession>
<dbReference type="Proteomes" id="UP000075883">
    <property type="component" value="Unassembled WGS sequence"/>
</dbReference>
<feature type="coiled-coil region" evidence="1">
    <location>
        <begin position="83"/>
        <end position="125"/>
    </location>
</feature>
<sequence length="404" mass="46894">MCWLALHAVDPSETENPFEDEIPQCKITISPDMMSSLEAALQTKVQCDGDLWDNFLLHYHQTHQNLTECVERASGDDSPDTANETCQQLLDDVQRQMEQEHRKQADGLEQQLHAAQMETKKQLNEKVTLQREINHLLYERNELVLELLLANIAIGDIKQALANYRVYRAKTTDTKLQEQIVRSVYRVTMYQDQRLLNLINFVQQLDNVEAKLILYRLMMVEIQKRPAQRNGYIAAVFALAVKADQEVYAAEQRLYTDLMVPIETRWKEQLANGNYKEVIEFAIKQPKYYEQMQTNLATVDKDKWAGLNFAQFVPYLNSLPKAMQRLEALKQIMAQIRERNKQNPKAHLVLTAKQVDICEQFMNKTKANQNDVIRALNNLKGEFVKFTPGKDYNYYLAESRKASG</sequence>
<dbReference type="EMBL" id="AXCM01003700">
    <property type="status" value="NOT_ANNOTATED_CDS"/>
    <property type="molecule type" value="Genomic_DNA"/>
</dbReference>
<reference evidence="2" key="2">
    <citation type="submission" date="2020-05" db="UniProtKB">
        <authorList>
            <consortium name="EnsemblMetazoa"/>
        </authorList>
    </citation>
    <scope>IDENTIFICATION</scope>
    <source>
        <strain evidence="2">A-37</strain>
    </source>
</reference>
<evidence type="ECO:0000313" key="3">
    <source>
        <dbReference type="Proteomes" id="UP000075883"/>
    </source>
</evidence>
<evidence type="ECO:0000256" key="1">
    <source>
        <dbReference type="SAM" id="Coils"/>
    </source>
</evidence>
<name>A0A2C9GUM2_9DIPT</name>
<evidence type="ECO:0000313" key="2">
    <source>
        <dbReference type="EnsemblMetazoa" id="ACUA029137-PA"/>
    </source>
</evidence>
<keyword evidence="3" id="KW-1185">Reference proteome</keyword>
<dbReference type="VEuPathDB" id="VectorBase:ACUA029137"/>
<dbReference type="EnsemblMetazoa" id="ACUA029137-RA">
    <property type="protein sequence ID" value="ACUA029137-PA"/>
    <property type="gene ID" value="ACUA029137"/>
</dbReference>
<dbReference type="AlphaFoldDB" id="A0A2C9GUM2"/>
<protein>
    <submittedName>
        <fullName evidence="2">Uncharacterized protein</fullName>
    </submittedName>
</protein>
<proteinExistence type="predicted"/>
<reference evidence="3" key="1">
    <citation type="submission" date="2013-09" db="EMBL/GenBank/DDBJ databases">
        <title>The Genome Sequence of Anopheles culicifacies species A.</title>
        <authorList>
            <consortium name="The Broad Institute Genomics Platform"/>
            <person name="Neafsey D.E."/>
            <person name="Besansky N."/>
            <person name="Howell P."/>
            <person name="Walton C."/>
            <person name="Young S.K."/>
            <person name="Zeng Q."/>
            <person name="Gargeya S."/>
            <person name="Fitzgerald M."/>
            <person name="Haas B."/>
            <person name="Abouelleil A."/>
            <person name="Allen A.W."/>
            <person name="Alvarado L."/>
            <person name="Arachchi H.M."/>
            <person name="Berlin A.M."/>
            <person name="Chapman S.B."/>
            <person name="Gainer-Dewar J."/>
            <person name="Goldberg J."/>
            <person name="Griggs A."/>
            <person name="Gujja S."/>
            <person name="Hansen M."/>
            <person name="Howarth C."/>
            <person name="Imamovic A."/>
            <person name="Ireland A."/>
            <person name="Larimer J."/>
            <person name="McCowan C."/>
            <person name="Murphy C."/>
            <person name="Pearson M."/>
            <person name="Poon T.W."/>
            <person name="Priest M."/>
            <person name="Roberts A."/>
            <person name="Saif S."/>
            <person name="Shea T."/>
            <person name="Sisk P."/>
            <person name="Sykes S."/>
            <person name="Wortman J."/>
            <person name="Nusbaum C."/>
            <person name="Birren B."/>
        </authorList>
    </citation>
    <scope>NUCLEOTIDE SEQUENCE [LARGE SCALE GENOMIC DNA]</scope>
    <source>
        <strain evidence="3">A-37</strain>
    </source>
</reference>